<feature type="compositionally biased region" description="Basic and acidic residues" evidence="1">
    <location>
        <begin position="43"/>
        <end position="56"/>
    </location>
</feature>
<keyword evidence="3" id="KW-1185">Reference proteome</keyword>
<accession>A0A1H7QMW7</accession>
<gene>
    <name evidence="2" type="ORF">SAMN05421740_10613</name>
</gene>
<feature type="region of interest" description="Disordered" evidence="1">
    <location>
        <begin position="1"/>
        <end position="80"/>
    </location>
</feature>
<dbReference type="AlphaFoldDB" id="A0A1H7QMW7"/>
<feature type="compositionally biased region" description="Basic and acidic residues" evidence="1">
    <location>
        <begin position="1"/>
        <end position="24"/>
    </location>
</feature>
<reference evidence="3" key="1">
    <citation type="submission" date="2016-10" db="EMBL/GenBank/DDBJ databases">
        <authorList>
            <person name="Varghese N."/>
            <person name="Submissions S."/>
        </authorList>
    </citation>
    <scope>NUCLEOTIDE SEQUENCE [LARGE SCALE GENOMIC DNA]</scope>
    <source>
        <strain evidence="3">Jip14</strain>
    </source>
</reference>
<proteinExistence type="predicted"/>
<protein>
    <submittedName>
        <fullName evidence="2">Uncharacterized protein</fullName>
    </submittedName>
</protein>
<feature type="compositionally biased region" description="Acidic residues" evidence="1">
    <location>
        <begin position="32"/>
        <end position="42"/>
    </location>
</feature>
<name>A0A1H7QMW7_9SPHI</name>
<evidence type="ECO:0000313" key="3">
    <source>
        <dbReference type="Proteomes" id="UP000198916"/>
    </source>
</evidence>
<evidence type="ECO:0000313" key="2">
    <source>
        <dbReference type="EMBL" id="SEL49229.1"/>
    </source>
</evidence>
<organism evidence="2 3">
    <name type="scientific">Parapedobacter koreensis</name>
    <dbReference type="NCBI Taxonomy" id="332977"/>
    <lineage>
        <taxon>Bacteria</taxon>
        <taxon>Pseudomonadati</taxon>
        <taxon>Bacteroidota</taxon>
        <taxon>Sphingobacteriia</taxon>
        <taxon>Sphingobacteriales</taxon>
        <taxon>Sphingobacteriaceae</taxon>
        <taxon>Parapedobacter</taxon>
    </lineage>
</organism>
<feature type="compositionally biased region" description="Acidic residues" evidence="1">
    <location>
        <begin position="71"/>
        <end position="80"/>
    </location>
</feature>
<sequence length="80" mass="8857">MHIQEQKKPVDQDKHGRGIAENERANYSGFLAEEENQDEEKDDPSIRETNDVKKTDTGASDLAGTASGNLEPDDLPDTDE</sequence>
<dbReference type="OrthoDB" id="711506at2"/>
<dbReference type="Proteomes" id="UP000198916">
    <property type="component" value="Unassembled WGS sequence"/>
</dbReference>
<dbReference type="RefSeq" id="WP_090606537.1">
    <property type="nucleotide sequence ID" value="NZ_FNZR01000006.1"/>
</dbReference>
<evidence type="ECO:0000256" key="1">
    <source>
        <dbReference type="SAM" id="MobiDB-lite"/>
    </source>
</evidence>
<dbReference type="EMBL" id="FNZR01000006">
    <property type="protein sequence ID" value="SEL49229.1"/>
    <property type="molecule type" value="Genomic_DNA"/>
</dbReference>